<protein>
    <submittedName>
        <fullName evidence="1">Uncharacterized protein</fullName>
    </submittedName>
</protein>
<proteinExistence type="predicted"/>
<dbReference type="EMBL" id="BPLR01002484">
    <property type="protein sequence ID" value="GIX74209.1"/>
    <property type="molecule type" value="Genomic_DNA"/>
</dbReference>
<evidence type="ECO:0000313" key="2">
    <source>
        <dbReference type="Proteomes" id="UP001054945"/>
    </source>
</evidence>
<name>A0AAV4MQN1_CAEEX</name>
<dbReference type="AlphaFoldDB" id="A0AAV4MQN1"/>
<keyword evidence="2" id="KW-1185">Reference proteome</keyword>
<evidence type="ECO:0000313" key="1">
    <source>
        <dbReference type="EMBL" id="GIX74209.1"/>
    </source>
</evidence>
<gene>
    <name evidence="1" type="ORF">CEXT_161651</name>
</gene>
<sequence>MSNQRAPGECRREILSDIMQCGNLNNDCHAGDFDTPRPLWSWSRGFDYRWMKSLSVAIRFYSYSLQFNKRLRWLIFRILACNYLFK</sequence>
<organism evidence="1 2">
    <name type="scientific">Caerostris extrusa</name>
    <name type="common">Bark spider</name>
    <name type="synonym">Caerostris bankana</name>
    <dbReference type="NCBI Taxonomy" id="172846"/>
    <lineage>
        <taxon>Eukaryota</taxon>
        <taxon>Metazoa</taxon>
        <taxon>Ecdysozoa</taxon>
        <taxon>Arthropoda</taxon>
        <taxon>Chelicerata</taxon>
        <taxon>Arachnida</taxon>
        <taxon>Araneae</taxon>
        <taxon>Araneomorphae</taxon>
        <taxon>Entelegynae</taxon>
        <taxon>Araneoidea</taxon>
        <taxon>Araneidae</taxon>
        <taxon>Caerostris</taxon>
    </lineage>
</organism>
<dbReference type="Proteomes" id="UP001054945">
    <property type="component" value="Unassembled WGS sequence"/>
</dbReference>
<accession>A0AAV4MQN1</accession>
<reference evidence="1 2" key="1">
    <citation type="submission" date="2021-06" db="EMBL/GenBank/DDBJ databases">
        <title>Caerostris extrusa draft genome.</title>
        <authorList>
            <person name="Kono N."/>
            <person name="Arakawa K."/>
        </authorList>
    </citation>
    <scope>NUCLEOTIDE SEQUENCE [LARGE SCALE GENOMIC DNA]</scope>
</reference>
<comment type="caution">
    <text evidence="1">The sequence shown here is derived from an EMBL/GenBank/DDBJ whole genome shotgun (WGS) entry which is preliminary data.</text>
</comment>